<evidence type="ECO:0000256" key="1">
    <source>
        <dbReference type="SAM" id="Phobius"/>
    </source>
</evidence>
<dbReference type="GeneID" id="5658727"/>
<keyword evidence="3" id="KW-1185">Reference proteome</keyword>
<name>A7IW70_PBCVN</name>
<dbReference type="Proteomes" id="UP000202419">
    <property type="component" value="Segment"/>
</dbReference>
<keyword evidence="1" id="KW-0812">Transmembrane</keyword>
<accession>A7IW70</accession>
<feature type="transmembrane region" description="Helical" evidence="1">
    <location>
        <begin position="12"/>
        <end position="34"/>
    </location>
</feature>
<organismHost>
    <name type="scientific">Chlorella</name>
    <dbReference type="NCBI Taxonomy" id="3071"/>
</organismHost>
<dbReference type="OrthoDB" id="36987at10239"/>
<organism evidence="2 3">
    <name type="scientific">Paramecium bursaria Chlorella virus NY2A</name>
    <name type="common">PBCV-NY2A</name>
    <dbReference type="NCBI Taxonomy" id="46021"/>
    <lineage>
        <taxon>Viruses</taxon>
        <taxon>Varidnaviria</taxon>
        <taxon>Bamfordvirae</taxon>
        <taxon>Nucleocytoviricota</taxon>
        <taxon>Megaviricetes</taxon>
        <taxon>Algavirales</taxon>
        <taxon>Phycodnaviridae</taxon>
        <taxon>Chlorovirus</taxon>
        <taxon>Chlorovirus americanus</taxon>
    </lineage>
</organism>
<dbReference type="KEGG" id="vg:5658727"/>
<dbReference type="EMBL" id="DQ491002">
    <property type="protein sequence ID" value="ABT14594.1"/>
    <property type="molecule type" value="Genomic_DNA"/>
</dbReference>
<evidence type="ECO:0000313" key="3">
    <source>
        <dbReference type="Proteomes" id="UP000202419"/>
    </source>
</evidence>
<feature type="transmembrane region" description="Helical" evidence="1">
    <location>
        <begin position="46"/>
        <end position="68"/>
    </location>
</feature>
<gene>
    <name evidence="2" type="primary">b195L</name>
    <name evidence="2" type="ORF">NY2A_b195L</name>
</gene>
<keyword evidence="1" id="KW-1133">Transmembrane helix</keyword>
<evidence type="ECO:0000313" key="2">
    <source>
        <dbReference type="EMBL" id="ABT14594.1"/>
    </source>
</evidence>
<dbReference type="RefSeq" id="YP_001497391.1">
    <property type="nucleotide sequence ID" value="NC_009898.1"/>
</dbReference>
<reference evidence="2 3" key="1">
    <citation type="journal article" date="2007" name="Virology">
        <title>Sequence and annotation of the 369-kb NY-2A and the 345-kb AR158 viruses that infect Chlorella NC64A.</title>
        <authorList>
            <person name="Fitzgerald L.A."/>
            <person name="Graves M.V."/>
            <person name="Li X."/>
            <person name="Feldblyum T."/>
            <person name="Nierman W.C."/>
            <person name="Van Etten J.L."/>
        </authorList>
    </citation>
    <scope>NUCLEOTIDE SEQUENCE [LARGE SCALE GENOMIC DNA]</scope>
    <source>
        <strain evidence="2 3">NY-2A</strain>
    </source>
</reference>
<sequence>MIVFVYREFGNLFIRFNILDAYLVGVWNSHYFCVNFDCIYRFRCRFAGFISLFQSCFVCRSYILPFLLKCHYSYRM</sequence>
<proteinExistence type="predicted"/>
<protein>
    <submittedName>
        <fullName evidence="2">Uncharacterized protein b195L</fullName>
    </submittedName>
</protein>
<keyword evidence="1" id="KW-0472">Membrane</keyword>